<dbReference type="AlphaFoldDB" id="A0A2C9ZZL8"/>
<evidence type="ECO:0000259" key="5">
    <source>
        <dbReference type="Pfam" id="PF25917"/>
    </source>
</evidence>
<proteinExistence type="inferred from homology"/>
<dbReference type="RefSeq" id="WP_086745720.1">
    <property type="nucleotide sequence ID" value="NZ_MWPV01000007.1"/>
</dbReference>
<sequence length="386" mass="42226">MNNKWMKGLLPLVVLGVAIGVFSGINATANEKEDSKAVDKRPTVKIEALAASDHQVVITSYGEVRPLERTQLSAQVSGEIINWHPEFVAGGLVKRGEILFSIEPDNYQAQVYSAQAELARAQAALIEEQAAGEVARKEAKRSPNLTHSDLYLRKPQILSAQAAVKSAEANLKRAERDLENCQVRAPFDALVIGRELGLGQFVNTGAQVAVLNNIETAEVLIPIAGFDSAFLPRQIKGIKATVSQKGLANITREAFIARDLGIIDSATRMSNLVVRIEDPYGLTSDVPPLKFGSYVEVNFAGQTLNQIFRLPQELVNNSTVWIVNDEQKLQPKQVQVLREEGEYFLINAGLDSQDKLVLTLPEYPQKGMEVKVANAEVTATTNTDNL</sequence>
<dbReference type="GO" id="GO:0015562">
    <property type="term" value="F:efflux transmembrane transporter activity"/>
    <property type="evidence" value="ECO:0007669"/>
    <property type="project" value="TreeGrafter"/>
</dbReference>
<dbReference type="OrthoDB" id="5730196at2"/>
<evidence type="ECO:0000256" key="3">
    <source>
        <dbReference type="ARBA" id="ARBA00022448"/>
    </source>
</evidence>
<keyword evidence="4" id="KW-0175">Coiled coil</keyword>
<organism evidence="7 8">
    <name type="scientific">Pseudoalteromonas ulvae</name>
    <dbReference type="NCBI Taxonomy" id="107327"/>
    <lineage>
        <taxon>Bacteria</taxon>
        <taxon>Pseudomonadati</taxon>
        <taxon>Pseudomonadota</taxon>
        <taxon>Gammaproteobacteria</taxon>
        <taxon>Alteromonadales</taxon>
        <taxon>Pseudoalteromonadaceae</taxon>
        <taxon>Pseudoalteromonas</taxon>
    </lineage>
</organism>
<dbReference type="InterPro" id="IPR058627">
    <property type="entry name" value="MdtA-like_C"/>
</dbReference>
<accession>A0A2C9ZZL8</accession>
<reference evidence="7 8" key="1">
    <citation type="submission" date="2017-02" db="EMBL/GenBank/DDBJ databases">
        <title>Pseudoalteromonas ulvae TC14 Genome.</title>
        <authorList>
            <person name="Molmeret M."/>
        </authorList>
    </citation>
    <scope>NUCLEOTIDE SEQUENCE [LARGE SCALE GENOMIC DNA]</scope>
    <source>
        <strain evidence="7">TC14</strain>
    </source>
</reference>
<dbReference type="Pfam" id="PF25967">
    <property type="entry name" value="RND-MFP_C"/>
    <property type="match status" value="1"/>
</dbReference>
<dbReference type="InterPro" id="IPR006143">
    <property type="entry name" value="RND_pump_MFP"/>
</dbReference>
<dbReference type="PANTHER" id="PTHR30469">
    <property type="entry name" value="MULTIDRUG RESISTANCE PROTEIN MDTA"/>
    <property type="match status" value="1"/>
</dbReference>
<dbReference type="NCBIfam" id="TIGR01730">
    <property type="entry name" value="RND_mfp"/>
    <property type="match status" value="1"/>
</dbReference>
<dbReference type="Gene3D" id="2.40.50.100">
    <property type="match status" value="1"/>
</dbReference>
<dbReference type="InterPro" id="IPR058625">
    <property type="entry name" value="MdtA-like_BSH"/>
</dbReference>
<name>A0A2C9ZZL8_PSEDV</name>
<feature type="domain" description="Multidrug resistance protein MdtA-like C-terminal permuted SH3" evidence="6">
    <location>
        <begin position="314"/>
        <end position="357"/>
    </location>
</feature>
<comment type="caution">
    <text evidence="7">The sequence shown here is derived from an EMBL/GenBank/DDBJ whole genome shotgun (WGS) entry which is preliminary data.</text>
</comment>
<gene>
    <name evidence="7" type="ORF">B1199_19025</name>
</gene>
<dbReference type="EMBL" id="MWPV01000007">
    <property type="protein sequence ID" value="OUL56206.1"/>
    <property type="molecule type" value="Genomic_DNA"/>
</dbReference>
<dbReference type="GO" id="GO:1990281">
    <property type="term" value="C:efflux pump complex"/>
    <property type="evidence" value="ECO:0007669"/>
    <property type="project" value="TreeGrafter"/>
</dbReference>
<dbReference type="Gene3D" id="2.40.30.170">
    <property type="match status" value="1"/>
</dbReference>
<evidence type="ECO:0000259" key="6">
    <source>
        <dbReference type="Pfam" id="PF25967"/>
    </source>
</evidence>
<dbReference type="PANTHER" id="PTHR30469:SF12">
    <property type="entry name" value="MULTIDRUG RESISTANCE PROTEIN MDTA"/>
    <property type="match status" value="1"/>
</dbReference>
<feature type="coiled-coil region" evidence="4">
    <location>
        <begin position="157"/>
        <end position="184"/>
    </location>
</feature>
<protein>
    <submittedName>
        <fullName evidence="7">Efflux transporter periplasmic adaptor subunit</fullName>
    </submittedName>
</protein>
<dbReference type="Gene3D" id="2.40.420.20">
    <property type="match status" value="1"/>
</dbReference>
<evidence type="ECO:0000313" key="8">
    <source>
        <dbReference type="Proteomes" id="UP000194841"/>
    </source>
</evidence>
<comment type="similarity">
    <text evidence="2">Belongs to the membrane fusion protein (MFP) (TC 8.A.1) family.</text>
</comment>
<feature type="domain" description="Multidrug resistance protein MdtA-like barrel-sandwich hybrid" evidence="5">
    <location>
        <begin position="71"/>
        <end position="209"/>
    </location>
</feature>
<evidence type="ECO:0000256" key="1">
    <source>
        <dbReference type="ARBA" id="ARBA00004196"/>
    </source>
</evidence>
<dbReference type="Proteomes" id="UP000194841">
    <property type="component" value="Unassembled WGS sequence"/>
</dbReference>
<dbReference type="Pfam" id="PF25917">
    <property type="entry name" value="BSH_RND"/>
    <property type="match status" value="1"/>
</dbReference>
<dbReference type="Gene3D" id="1.10.287.470">
    <property type="entry name" value="Helix hairpin bin"/>
    <property type="match status" value="1"/>
</dbReference>
<keyword evidence="3" id="KW-0813">Transport</keyword>
<keyword evidence="8" id="KW-1185">Reference proteome</keyword>
<dbReference type="SUPFAM" id="SSF111369">
    <property type="entry name" value="HlyD-like secretion proteins"/>
    <property type="match status" value="1"/>
</dbReference>
<comment type="subcellular location">
    <subcellularLocation>
        <location evidence="1">Cell envelope</location>
    </subcellularLocation>
</comment>
<evidence type="ECO:0000313" key="7">
    <source>
        <dbReference type="EMBL" id="OUL56206.1"/>
    </source>
</evidence>
<evidence type="ECO:0000256" key="4">
    <source>
        <dbReference type="SAM" id="Coils"/>
    </source>
</evidence>
<evidence type="ECO:0000256" key="2">
    <source>
        <dbReference type="ARBA" id="ARBA00009477"/>
    </source>
</evidence>